<dbReference type="Proteomes" id="UP000202031">
    <property type="component" value="Chromosome"/>
</dbReference>
<accession>A0A1X9SPM1</accession>
<dbReference type="PANTHER" id="PTHR47505">
    <property type="entry name" value="DNA UTILIZATION PROTEIN YHGH"/>
    <property type="match status" value="1"/>
</dbReference>
<keyword evidence="2" id="KW-0808">Transferase</keyword>
<protein>
    <submittedName>
        <fullName evidence="2">Transformation system, predicted amidophosphoribosyltransferase CtsW</fullName>
    </submittedName>
</protein>
<dbReference type="InterPro" id="IPR000836">
    <property type="entry name" value="PRTase_dom"/>
</dbReference>
<dbReference type="AlphaFoldDB" id="A0A1X9SPM1"/>
<dbReference type="InterPro" id="IPR051910">
    <property type="entry name" value="ComF/GntX_DNA_util-trans"/>
</dbReference>
<dbReference type="SUPFAM" id="SSF53271">
    <property type="entry name" value="PRTase-like"/>
    <property type="match status" value="1"/>
</dbReference>
<proteinExistence type="inferred from homology"/>
<evidence type="ECO:0000313" key="2">
    <source>
        <dbReference type="EMBL" id="ARQ98233.1"/>
    </source>
</evidence>
<keyword evidence="2" id="KW-0328">Glycosyltransferase</keyword>
<dbReference type="GO" id="GO:0016757">
    <property type="term" value="F:glycosyltransferase activity"/>
    <property type="evidence" value="ECO:0007669"/>
    <property type="project" value="UniProtKB-KW"/>
</dbReference>
<organism evidence="2 3">
    <name type="scientific">Campylobacter lanienae NCTC 13004</name>
    <dbReference type="NCBI Taxonomy" id="1031753"/>
    <lineage>
        <taxon>Bacteria</taxon>
        <taxon>Pseudomonadati</taxon>
        <taxon>Campylobacterota</taxon>
        <taxon>Epsilonproteobacteria</taxon>
        <taxon>Campylobacterales</taxon>
        <taxon>Campylobacteraceae</taxon>
        <taxon>Campylobacter</taxon>
    </lineage>
</organism>
<dbReference type="PANTHER" id="PTHR47505:SF1">
    <property type="entry name" value="DNA UTILIZATION PROTEIN YHGH"/>
    <property type="match status" value="1"/>
</dbReference>
<name>A0A1X9SPM1_9BACT</name>
<gene>
    <name evidence="2" type="primary">ctsW</name>
    <name evidence="2" type="ORF">CLAN_1518</name>
</gene>
<reference evidence="3" key="2">
    <citation type="journal article" date="2017" name="Genome Biol. Evol.">
        <title>Comparative genomic analysis identifies a Campylobacter clade deficient in selenium metabolism.</title>
        <authorList>
            <person name="Miller W.G."/>
            <person name="Yee E."/>
            <person name="Lopes B.S."/>
            <person name="Chapman M.H."/>
            <person name="Huynh S."/>
            <person name="Bono J.L."/>
            <person name="Parker C.T."/>
            <person name="Strachan N.J.C."/>
            <person name="Forbes K.J."/>
        </authorList>
    </citation>
    <scope>NUCLEOTIDE SEQUENCE [LARGE SCALE GENOMIC DNA]</scope>
    <source>
        <strain evidence="3">NCTC 13004</strain>
    </source>
</reference>
<evidence type="ECO:0000313" key="3">
    <source>
        <dbReference type="Proteomes" id="UP000202031"/>
    </source>
</evidence>
<dbReference type="Gene3D" id="3.40.50.2020">
    <property type="match status" value="1"/>
</dbReference>
<dbReference type="CDD" id="cd06223">
    <property type="entry name" value="PRTases_typeI"/>
    <property type="match status" value="1"/>
</dbReference>
<dbReference type="EMBL" id="CP015578">
    <property type="protein sequence ID" value="ARQ98233.1"/>
    <property type="molecule type" value="Genomic_DNA"/>
</dbReference>
<comment type="similarity">
    <text evidence="1">Belongs to the ComF/GntX family.</text>
</comment>
<dbReference type="RefSeq" id="WP_086225012.1">
    <property type="nucleotide sequence ID" value="NZ_CP015578.1"/>
</dbReference>
<reference evidence="3" key="1">
    <citation type="journal article" date="2017" name="Genome Biol. Evol.">
        <title>Comparative Genomic Analysis Identifies a Campylobacter Clade Deficient in Selenium Metabolism.</title>
        <authorList>
            <person name="Miller W.G."/>
            <person name="Yee E."/>
            <person name="Lopes B.S."/>
            <person name="Chapman M.H."/>
            <person name="Huynh S."/>
            <person name="Bono J.L."/>
            <person name="Parker C.T."/>
            <person name="Strachan N.J.C."/>
            <person name="Forbes K.J."/>
        </authorList>
    </citation>
    <scope>NUCLEOTIDE SEQUENCE [LARGE SCALE GENOMIC DNA]</scope>
    <source>
        <strain evidence="3">NCTC 13004</strain>
    </source>
</reference>
<dbReference type="KEGG" id="clx:CLAN_1518"/>
<sequence>MRCVKCAKISLKLICKDCQKILSEYQQGCRLVDGFKVYYFYKYSDIKEILSTKHHLCGSFAISNLARLSLTKFASEFSFGSKVLVIPLDDNTKSGYSHTAILAKALSNSELSPLYRALRATNSVKYAGKSLEFRRKNPRQFKLLKQIKYPVILVDDIITTGSSMLEAQKLLKRAGVRVLFGLVLADARE</sequence>
<dbReference type="InterPro" id="IPR029057">
    <property type="entry name" value="PRTase-like"/>
</dbReference>
<dbReference type="GeneID" id="46921981"/>
<evidence type="ECO:0000256" key="1">
    <source>
        <dbReference type="ARBA" id="ARBA00008007"/>
    </source>
</evidence>